<keyword evidence="2" id="KW-1185">Reference proteome</keyword>
<dbReference type="EMBL" id="CM045878">
    <property type="protein sequence ID" value="KAI7940242.1"/>
    <property type="molecule type" value="Genomic_DNA"/>
</dbReference>
<sequence>MIVAHLKDSAEAFWFNLASELDVNEMSWSLSKRLLRIKVLGDKCDTIDDHCQPLQEDDGLAKSGYYRGSESNYSNNRSFIPNHQRRPTNKSFSFPRRNSVAPATPVDLDVIDASKARCYNCNQIEHLEPDRPRPRRDITTTEREIESHAVCKNIESTLSVLNPKALEFTPGAFRHGLIKELELNYIGEDLCSKNLKRKHTDSVDLTRKRLKNSDAESVDWLQLDSDSGCYDFELDSESDQSSIFWMGDGPPELELNAMSDTGISLPR</sequence>
<evidence type="ECO:0000313" key="2">
    <source>
        <dbReference type="Proteomes" id="UP001060170"/>
    </source>
</evidence>
<proteinExistence type="predicted"/>
<organism evidence="1 2">
    <name type="scientific">Puccinia striiformis f. sp. tritici</name>
    <dbReference type="NCBI Taxonomy" id="168172"/>
    <lineage>
        <taxon>Eukaryota</taxon>
        <taxon>Fungi</taxon>
        <taxon>Dikarya</taxon>
        <taxon>Basidiomycota</taxon>
        <taxon>Pucciniomycotina</taxon>
        <taxon>Pucciniomycetes</taxon>
        <taxon>Pucciniales</taxon>
        <taxon>Pucciniaceae</taxon>
        <taxon>Puccinia</taxon>
    </lineage>
</organism>
<accession>A0ACC0DYL6</accession>
<evidence type="ECO:0000313" key="1">
    <source>
        <dbReference type="EMBL" id="KAI7940242.1"/>
    </source>
</evidence>
<name>A0ACC0DYL6_9BASI</name>
<reference evidence="2" key="1">
    <citation type="journal article" date="2018" name="BMC Genomics">
        <title>Genomic insights into host adaptation between the wheat stripe rust pathogen (Puccinia striiformis f. sp. tritici) and the barley stripe rust pathogen (Puccinia striiformis f. sp. hordei).</title>
        <authorList>
            <person name="Xia C."/>
            <person name="Wang M."/>
            <person name="Yin C."/>
            <person name="Cornejo O.E."/>
            <person name="Hulbert S.H."/>
            <person name="Chen X."/>
        </authorList>
    </citation>
    <scope>NUCLEOTIDE SEQUENCE [LARGE SCALE GENOMIC DNA]</scope>
    <source>
        <strain evidence="2">93-210</strain>
    </source>
</reference>
<gene>
    <name evidence="1" type="ORF">MJO28_013894</name>
</gene>
<reference evidence="2" key="2">
    <citation type="journal article" date="2018" name="Mol. Plant Microbe Interact.">
        <title>Genome sequence resources for the wheat stripe rust pathogen (Puccinia striiformis f. sp. tritici) and the barley stripe rust pathogen (Puccinia striiformis f. sp. hordei).</title>
        <authorList>
            <person name="Xia C."/>
            <person name="Wang M."/>
            <person name="Yin C."/>
            <person name="Cornejo O.E."/>
            <person name="Hulbert S.H."/>
            <person name="Chen X."/>
        </authorList>
    </citation>
    <scope>NUCLEOTIDE SEQUENCE [LARGE SCALE GENOMIC DNA]</scope>
    <source>
        <strain evidence="2">93-210</strain>
    </source>
</reference>
<protein>
    <submittedName>
        <fullName evidence="1">Uncharacterized protein</fullName>
    </submittedName>
</protein>
<dbReference type="Proteomes" id="UP001060170">
    <property type="component" value="Chromosome 14"/>
</dbReference>
<comment type="caution">
    <text evidence="1">The sequence shown here is derived from an EMBL/GenBank/DDBJ whole genome shotgun (WGS) entry which is preliminary data.</text>
</comment>
<reference evidence="1 2" key="3">
    <citation type="journal article" date="2022" name="Microbiol. Spectr.">
        <title>Folding features and dynamics of 3D genome architecture in plant fungal pathogens.</title>
        <authorList>
            <person name="Xia C."/>
        </authorList>
    </citation>
    <scope>NUCLEOTIDE SEQUENCE [LARGE SCALE GENOMIC DNA]</scope>
    <source>
        <strain evidence="1 2">93-210</strain>
    </source>
</reference>